<organism evidence="1 2">
    <name type="scientific">Emticicia agri</name>
    <dbReference type="NCBI Taxonomy" id="2492393"/>
    <lineage>
        <taxon>Bacteria</taxon>
        <taxon>Pseudomonadati</taxon>
        <taxon>Bacteroidota</taxon>
        <taxon>Cytophagia</taxon>
        <taxon>Cytophagales</taxon>
        <taxon>Leadbetterellaceae</taxon>
        <taxon>Emticicia</taxon>
    </lineage>
</organism>
<dbReference type="PANTHER" id="PTHR38471:SF2">
    <property type="entry name" value="FOUR HELIX BUNDLE PROTEIN"/>
    <property type="match status" value="1"/>
</dbReference>
<proteinExistence type="predicted"/>
<dbReference type="Gene3D" id="1.20.1440.60">
    <property type="entry name" value="23S rRNA-intervening sequence"/>
    <property type="match status" value="1"/>
</dbReference>
<comment type="caution">
    <text evidence="1">The sequence shown here is derived from an EMBL/GenBank/DDBJ whole genome shotgun (WGS) entry which is preliminary data.</text>
</comment>
<keyword evidence="2" id="KW-1185">Reference proteome</keyword>
<gene>
    <name evidence="1" type="ORF">EWM59_17880</name>
</gene>
<protein>
    <submittedName>
        <fullName evidence="1">Four helix bundle protein</fullName>
    </submittedName>
</protein>
<dbReference type="OrthoDB" id="9811959at2"/>
<dbReference type="Proteomes" id="UP000293162">
    <property type="component" value="Unassembled WGS sequence"/>
</dbReference>
<dbReference type="EMBL" id="SEWF01000028">
    <property type="protein sequence ID" value="RYU94287.1"/>
    <property type="molecule type" value="Genomic_DNA"/>
</dbReference>
<dbReference type="Pfam" id="PF05635">
    <property type="entry name" value="23S_rRNA_IVP"/>
    <property type="match status" value="1"/>
</dbReference>
<dbReference type="InterPro" id="IPR036583">
    <property type="entry name" value="23S_rRNA_IVS_sf"/>
</dbReference>
<reference evidence="1 2" key="1">
    <citation type="submission" date="2019-02" db="EMBL/GenBank/DDBJ databases">
        <title>Bacterial novel species Emticicia sp. 17J42-9 isolated from soil.</title>
        <authorList>
            <person name="Jung H.-Y."/>
        </authorList>
    </citation>
    <scope>NUCLEOTIDE SEQUENCE [LARGE SCALE GENOMIC DNA]</scope>
    <source>
        <strain evidence="1 2">17J42-9</strain>
    </source>
</reference>
<evidence type="ECO:0000313" key="2">
    <source>
        <dbReference type="Proteomes" id="UP000293162"/>
    </source>
</evidence>
<accession>A0A4Q5LXK6</accession>
<dbReference type="InterPro" id="IPR012657">
    <property type="entry name" value="23S_rRNA-intervening_sequence"/>
</dbReference>
<dbReference type="NCBIfam" id="TIGR02436">
    <property type="entry name" value="four helix bundle protein"/>
    <property type="match status" value="1"/>
</dbReference>
<dbReference type="PANTHER" id="PTHR38471">
    <property type="entry name" value="FOUR HELIX BUNDLE PROTEIN"/>
    <property type="match status" value="1"/>
</dbReference>
<evidence type="ECO:0000313" key="1">
    <source>
        <dbReference type="EMBL" id="RYU94287.1"/>
    </source>
</evidence>
<dbReference type="AlphaFoldDB" id="A0A4Q5LXK6"/>
<name>A0A4Q5LXK6_9BACT</name>
<dbReference type="RefSeq" id="WP_130022623.1">
    <property type="nucleotide sequence ID" value="NZ_SEWF01000028.1"/>
</dbReference>
<dbReference type="SUPFAM" id="SSF158446">
    <property type="entry name" value="IVS-encoded protein-like"/>
    <property type="match status" value="1"/>
</dbReference>
<sequence length="123" mass="14298">MASIKRKFRFEDLEIWQSAIEVGDHLCNISDTLENKKLFRFAEQLRGCGMSISNNIAEGAGSFSDKEFILFLNYARRSCFESANILIILLRRNLIDEMVKNQLFEELEVLSRKITNFQKTLRG</sequence>